<name>A0A3N4ILC5_ASCIM</name>
<evidence type="ECO:0000259" key="5">
    <source>
        <dbReference type="PROSITE" id="PS01031"/>
    </source>
</evidence>
<dbReference type="EMBL" id="ML119648">
    <property type="protein sequence ID" value="RPA86679.1"/>
    <property type="molecule type" value="Genomic_DNA"/>
</dbReference>
<reference evidence="6 7" key="1">
    <citation type="journal article" date="2018" name="Nat. Ecol. Evol.">
        <title>Pezizomycetes genomes reveal the molecular basis of ectomycorrhizal truffle lifestyle.</title>
        <authorList>
            <person name="Murat C."/>
            <person name="Payen T."/>
            <person name="Noel B."/>
            <person name="Kuo A."/>
            <person name="Morin E."/>
            <person name="Chen J."/>
            <person name="Kohler A."/>
            <person name="Krizsan K."/>
            <person name="Balestrini R."/>
            <person name="Da Silva C."/>
            <person name="Montanini B."/>
            <person name="Hainaut M."/>
            <person name="Levati E."/>
            <person name="Barry K.W."/>
            <person name="Belfiori B."/>
            <person name="Cichocki N."/>
            <person name="Clum A."/>
            <person name="Dockter R.B."/>
            <person name="Fauchery L."/>
            <person name="Guy J."/>
            <person name="Iotti M."/>
            <person name="Le Tacon F."/>
            <person name="Lindquist E.A."/>
            <person name="Lipzen A."/>
            <person name="Malagnac F."/>
            <person name="Mello A."/>
            <person name="Molinier V."/>
            <person name="Miyauchi S."/>
            <person name="Poulain J."/>
            <person name="Riccioni C."/>
            <person name="Rubini A."/>
            <person name="Sitrit Y."/>
            <person name="Splivallo R."/>
            <person name="Traeger S."/>
            <person name="Wang M."/>
            <person name="Zifcakova L."/>
            <person name="Wipf D."/>
            <person name="Zambonelli A."/>
            <person name="Paolocci F."/>
            <person name="Nowrousian M."/>
            <person name="Ottonello S."/>
            <person name="Baldrian P."/>
            <person name="Spatafora J.W."/>
            <person name="Henrissat B."/>
            <person name="Nagy L.G."/>
            <person name="Aury J.M."/>
            <person name="Wincker P."/>
            <person name="Grigoriev I.V."/>
            <person name="Bonfante P."/>
            <person name="Martin F.M."/>
        </authorList>
    </citation>
    <scope>NUCLEOTIDE SEQUENCE [LARGE SCALE GENOMIC DNA]</scope>
    <source>
        <strain evidence="6 7">RN42</strain>
    </source>
</reference>
<dbReference type="InterPro" id="IPR008978">
    <property type="entry name" value="HSP20-like_chaperone"/>
</dbReference>
<feature type="non-terminal residue" evidence="6">
    <location>
        <position position="1"/>
    </location>
</feature>
<keyword evidence="7" id="KW-1185">Reference proteome</keyword>
<organism evidence="6 7">
    <name type="scientific">Ascobolus immersus RN42</name>
    <dbReference type="NCBI Taxonomy" id="1160509"/>
    <lineage>
        <taxon>Eukaryota</taxon>
        <taxon>Fungi</taxon>
        <taxon>Dikarya</taxon>
        <taxon>Ascomycota</taxon>
        <taxon>Pezizomycotina</taxon>
        <taxon>Pezizomycetes</taxon>
        <taxon>Pezizales</taxon>
        <taxon>Ascobolaceae</taxon>
        <taxon>Ascobolus</taxon>
    </lineage>
</organism>
<dbReference type="InterPro" id="IPR002068">
    <property type="entry name" value="A-crystallin/Hsp20_dom"/>
</dbReference>
<evidence type="ECO:0000256" key="2">
    <source>
        <dbReference type="PROSITE-ProRule" id="PRU00285"/>
    </source>
</evidence>
<dbReference type="SUPFAM" id="SSF49764">
    <property type="entry name" value="HSP20-like chaperones"/>
    <property type="match status" value="1"/>
</dbReference>
<dbReference type="AlphaFoldDB" id="A0A3N4ILC5"/>
<dbReference type="Gene3D" id="2.60.40.790">
    <property type="match status" value="1"/>
</dbReference>
<dbReference type="Pfam" id="PF00011">
    <property type="entry name" value="HSP20"/>
    <property type="match status" value="1"/>
</dbReference>
<dbReference type="PANTHER" id="PTHR11527">
    <property type="entry name" value="HEAT-SHOCK PROTEIN 20 FAMILY MEMBER"/>
    <property type="match status" value="1"/>
</dbReference>
<protein>
    <submittedName>
        <fullName evidence="6">HSP20-like chaperone</fullName>
    </submittedName>
</protein>
<dbReference type="Proteomes" id="UP000275078">
    <property type="component" value="Unassembled WGS sequence"/>
</dbReference>
<evidence type="ECO:0000256" key="1">
    <source>
        <dbReference type="ARBA" id="ARBA00023016"/>
    </source>
</evidence>
<evidence type="ECO:0000256" key="3">
    <source>
        <dbReference type="RuleBase" id="RU003616"/>
    </source>
</evidence>
<feature type="domain" description="SHSP" evidence="5">
    <location>
        <begin position="1"/>
        <end position="134"/>
    </location>
</feature>
<feature type="non-terminal residue" evidence="6">
    <location>
        <position position="134"/>
    </location>
</feature>
<feature type="compositionally biased region" description="Basic and acidic residues" evidence="4">
    <location>
        <begin position="56"/>
        <end position="69"/>
    </location>
</feature>
<evidence type="ECO:0000313" key="6">
    <source>
        <dbReference type="EMBL" id="RPA86679.1"/>
    </source>
</evidence>
<feature type="region of interest" description="Disordered" evidence="4">
    <location>
        <begin position="43"/>
        <end position="81"/>
    </location>
</feature>
<dbReference type="STRING" id="1160509.A0A3N4ILC5"/>
<accession>A0A3N4ILC5</accession>
<sequence>FIPPTDIFETPATYNLEIALPGVAKENIDVEWVEDTKLVIKAHNKTAEASSSRPGSPKEGEKEGEKVNGGEEQEPPHKRRKYWLSERTIGEFVKEVQFPEDIDVESTSVRLDAGLLYVEVKKMEKRRRAKVEVE</sequence>
<dbReference type="InterPro" id="IPR031107">
    <property type="entry name" value="Small_HSP"/>
</dbReference>
<dbReference type="PROSITE" id="PS01031">
    <property type="entry name" value="SHSP"/>
    <property type="match status" value="1"/>
</dbReference>
<gene>
    <name evidence="6" type="ORF">BJ508DRAFT_197169</name>
</gene>
<proteinExistence type="inferred from homology"/>
<keyword evidence="1" id="KW-0346">Stress response</keyword>
<dbReference type="CDD" id="cd06464">
    <property type="entry name" value="ACD_sHsps-like"/>
    <property type="match status" value="1"/>
</dbReference>
<comment type="similarity">
    <text evidence="2 3">Belongs to the small heat shock protein (HSP20) family.</text>
</comment>
<evidence type="ECO:0000256" key="4">
    <source>
        <dbReference type="SAM" id="MobiDB-lite"/>
    </source>
</evidence>
<evidence type="ECO:0000313" key="7">
    <source>
        <dbReference type="Proteomes" id="UP000275078"/>
    </source>
</evidence>
<dbReference type="OrthoDB" id="1431247at2759"/>